<dbReference type="InterPro" id="IPR036278">
    <property type="entry name" value="Sialidase_sf"/>
</dbReference>
<dbReference type="Proteomes" id="UP001206595">
    <property type="component" value="Unassembled WGS sequence"/>
</dbReference>
<dbReference type="Gene3D" id="2.120.10.10">
    <property type="match status" value="1"/>
</dbReference>
<evidence type="ECO:0000313" key="2">
    <source>
        <dbReference type="EMBL" id="KAI8578579.1"/>
    </source>
</evidence>
<dbReference type="SUPFAM" id="SSF50939">
    <property type="entry name" value="Sialidases"/>
    <property type="match status" value="1"/>
</dbReference>
<accession>A0AAD5HD49</accession>
<feature type="signal peptide" evidence="1">
    <location>
        <begin position="1"/>
        <end position="26"/>
    </location>
</feature>
<keyword evidence="1" id="KW-0732">Signal</keyword>
<keyword evidence="3" id="KW-1185">Reference proteome</keyword>
<dbReference type="GeneID" id="75915270"/>
<feature type="chain" id="PRO_5042160921" description="Glycoside hydrolase family 93 protein" evidence="1">
    <location>
        <begin position="27"/>
        <end position="364"/>
    </location>
</feature>
<proteinExistence type="predicted"/>
<protein>
    <recommendedName>
        <fullName evidence="4">Glycoside hydrolase family 93 protein</fullName>
    </recommendedName>
</protein>
<dbReference type="PANTHER" id="PTHR38792">
    <property type="entry name" value="BNR/ASP-BOX REPEAT DOMAIN PROTEIN (AFU_ORTHOLOGUE AFUA_7G06430)-RELATED"/>
    <property type="match status" value="1"/>
</dbReference>
<reference evidence="2" key="1">
    <citation type="submission" date="2021-06" db="EMBL/GenBank/DDBJ databases">
        <authorList>
            <consortium name="DOE Joint Genome Institute"/>
            <person name="Mondo S.J."/>
            <person name="Amses K.R."/>
            <person name="Simmons D.R."/>
            <person name="Longcore J.E."/>
            <person name="Seto K."/>
            <person name="Alves G.H."/>
            <person name="Bonds A.E."/>
            <person name="Quandt C.A."/>
            <person name="Davis W.J."/>
            <person name="Chang Y."/>
            <person name="Letcher P.M."/>
            <person name="Powell M.J."/>
            <person name="Kuo A."/>
            <person name="Labutti K."/>
            <person name="Pangilinan J."/>
            <person name="Andreopoulos W."/>
            <person name="Tritt A."/>
            <person name="Riley R."/>
            <person name="Hundley H."/>
            <person name="Johnson J."/>
            <person name="Lipzen A."/>
            <person name="Barry K."/>
            <person name="Berbee M.L."/>
            <person name="Buchler N.E."/>
            <person name="Grigoriev I.V."/>
            <person name="Spatafora J.W."/>
            <person name="Stajich J.E."/>
            <person name="James T.Y."/>
        </authorList>
    </citation>
    <scope>NUCLEOTIDE SEQUENCE</scope>
    <source>
        <strain evidence="2">AG</strain>
    </source>
</reference>
<evidence type="ECO:0000256" key="1">
    <source>
        <dbReference type="SAM" id="SignalP"/>
    </source>
</evidence>
<gene>
    <name evidence="2" type="ORF">K450DRAFT_246539</name>
</gene>
<dbReference type="CDD" id="cd15482">
    <property type="entry name" value="Sialidase_non-viral"/>
    <property type="match status" value="1"/>
</dbReference>
<dbReference type="PANTHER" id="PTHR38792:SF3">
    <property type="entry name" value="BNR_ASP-BOX REPEAT DOMAIN PROTEIN (AFU_ORTHOLOGUE AFUA_7G06430)-RELATED"/>
    <property type="match status" value="1"/>
</dbReference>
<dbReference type="RefSeq" id="XP_051443583.1">
    <property type="nucleotide sequence ID" value="XM_051589925.1"/>
</dbReference>
<evidence type="ECO:0000313" key="3">
    <source>
        <dbReference type="Proteomes" id="UP001206595"/>
    </source>
</evidence>
<evidence type="ECO:0008006" key="4">
    <source>
        <dbReference type="Google" id="ProtNLM"/>
    </source>
</evidence>
<comment type="caution">
    <text evidence="2">The sequence shown here is derived from an EMBL/GenBank/DDBJ whole genome shotgun (WGS) entry which is preliminary data.</text>
</comment>
<sequence>MNPFHGFSSIVLWLALASSMIGGVFGVGVSPSMVGSPVKMSSGGGSYGRIIRLSTGQLLGIHTTISGSDRSLTVCQSTDNALSWTDIGTVTKGNADIGNGFLLELPNTTGAANPRILAAFRNHSWLSGPNNITYFRMTVCFSDDLGKTWQFLSQPEGKNPPNGLWEPFMRIAHDGSLQLYYSRENSQTDQDIVRHISKDNGKTWGPMVTIAGATTHGRDGMPGITEFDTGSGKRLLCIFETTQDGPFHVKSVTSDDDGITWGNRSVVYVPTGTNNNAGSPQVATLGGNVLVAIFMTDEDLSPHKWIQGAGVKSLVSTDGVNWTNKLSVSPPQSNWPGIVPLNDNEFITTFDHAGGVQTQALKLS</sequence>
<dbReference type="EMBL" id="MU620928">
    <property type="protein sequence ID" value="KAI8578579.1"/>
    <property type="molecule type" value="Genomic_DNA"/>
</dbReference>
<name>A0AAD5HD49_UMBRA</name>
<dbReference type="AlphaFoldDB" id="A0AAD5HD49"/>
<organism evidence="2 3">
    <name type="scientific">Umbelopsis ramanniana AG</name>
    <dbReference type="NCBI Taxonomy" id="1314678"/>
    <lineage>
        <taxon>Eukaryota</taxon>
        <taxon>Fungi</taxon>
        <taxon>Fungi incertae sedis</taxon>
        <taxon>Mucoromycota</taxon>
        <taxon>Mucoromycotina</taxon>
        <taxon>Umbelopsidomycetes</taxon>
        <taxon>Umbelopsidales</taxon>
        <taxon>Umbelopsidaceae</taxon>
        <taxon>Umbelopsis</taxon>
    </lineage>
</organism>
<reference evidence="2" key="2">
    <citation type="journal article" date="2022" name="Proc. Natl. Acad. Sci. U.S.A.">
        <title>Diploid-dominant life cycles characterize the early evolution of Fungi.</title>
        <authorList>
            <person name="Amses K.R."/>
            <person name="Simmons D.R."/>
            <person name="Longcore J.E."/>
            <person name="Mondo S.J."/>
            <person name="Seto K."/>
            <person name="Jeronimo G.H."/>
            <person name="Bonds A.E."/>
            <person name="Quandt C.A."/>
            <person name="Davis W.J."/>
            <person name="Chang Y."/>
            <person name="Federici B.A."/>
            <person name="Kuo A."/>
            <person name="LaButti K."/>
            <person name="Pangilinan J."/>
            <person name="Andreopoulos W."/>
            <person name="Tritt A."/>
            <person name="Riley R."/>
            <person name="Hundley H."/>
            <person name="Johnson J."/>
            <person name="Lipzen A."/>
            <person name="Barry K."/>
            <person name="Lang B.F."/>
            <person name="Cuomo C.A."/>
            <person name="Buchler N.E."/>
            <person name="Grigoriev I.V."/>
            <person name="Spatafora J.W."/>
            <person name="Stajich J.E."/>
            <person name="James T.Y."/>
        </authorList>
    </citation>
    <scope>NUCLEOTIDE SEQUENCE</scope>
    <source>
        <strain evidence="2">AG</strain>
    </source>
</reference>